<dbReference type="GO" id="GO:0008270">
    <property type="term" value="F:zinc ion binding"/>
    <property type="evidence" value="ECO:0007669"/>
    <property type="project" value="UniProtKB-KW"/>
</dbReference>
<organism evidence="4">
    <name type="scientific">Euperipatoides kanangrensis</name>
    <dbReference type="NCBI Taxonomy" id="488523"/>
    <lineage>
        <taxon>Eukaryota</taxon>
        <taxon>Metazoa</taxon>
        <taxon>Ecdysozoa</taxon>
        <taxon>Onychophora</taxon>
        <taxon>Udeonychophora</taxon>
        <taxon>Euonychophora</taxon>
        <taxon>Peripatopsidae</taxon>
        <taxon>Euperipatoides</taxon>
    </lineage>
</organism>
<keyword evidence="1" id="KW-0863">Zinc-finger</keyword>
<feature type="region of interest" description="Disordered" evidence="2">
    <location>
        <begin position="720"/>
        <end position="785"/>
    </location>
</feature>
<feature type="compositionally biased region" description="Low complexity" evidence="2">
    <location>
        <begin position="773"/>
        <end position="785"/>
    </location>
</feature>
<feature type="region of interest" description="Disordered" evidence="2">
    <location>
        <begin position="219"/>
        <end position="296"/>
    </location>
</feature>
<dbReference type="SUPFAM" id="SSF118359">
    <property type="entry name" value="Expressed protein At2g23090/F21P24.15"/>
    <property type="match status" value="1"/>
</dbReference>
<evidence type="ECO:0000313" key="4">
    <source>
        <dbReference type="EMBL" id="SIW59169.1"/>
    </source>
</evidence>
<feature type="region of interest" description="Disordered" evidence="2">
    <location>
        <begin position="553"/>
        <end position="586"/>
    </location>
</feature>
<feature type="region of interest" description="Disordered" evidence="2">
    <location>
        <begin position="443"/>
        <end position="480"/>
    </location>
</feature>
<feature type="region of interest" description="Disordered" evidence="2">
    <location>
        <begin position="601"/>
        <end position="629"/>
    </location>
</feature>
<feature type="compositionally biased region" description="Polar residues" evidence="2">
    <location>
        <begin position="236"/>
        <end position="275"/>
    </location>
</feature>
<feature type="compositionally biased region" description="Polar residues" evidence="2">
    <location>
        <begin position="468"/>
        <end position="480"/>
    </location>
</feature>
<dbReference type="InterPro" id="IPR040436">
    <property type="entry name" value="Disconnected-like"/>
</dbReference>
<sequence length="1053" mass="118277">MPPSPFHLAASLCSGMAIRCTIPNCNCECFSPGKTQLRTCETCKHGWVAHGVSALDKLGFRHLYNCNQVEIVQPNIVFDIASLMLYGTQATPVRLKILLDRLFSVLQHDEVLQVLHGFGWSYEDYARGYILQDHTGKVLDKWTVASREEEQIILQQFLRFGETKSITQQILLQESNEKPDYIVQTPRTESDIRKFIERSNRVANPFLRHKAILDSQSILNNRQPYPPNNRMLQLPSFPTSTQSMSPNGSVHNFGSPGHTSSPISMSPLNRLQNMQPYDFRRDGHSPVSPQSSPIISGQQTLLNSSSAMPLALTTTPMTSEAGLGSLASSNSDVPRPDSADFMEDRSSESGAINLSRPSQSMYATKKVKHLRKSANPMKRRWSPISLGTLTTSPCTGKKRVQCNVCLKTFCDKGALKIHFSAVHLKEMHKCTVEGCNMMFSSRRSRNRHSANPNPKLHTPHFRRKSYGDTRNTTSISSLQPTMVSGGTILHTEKPHNLGELVNNNSNNNNSLINNNNNNIDSSNSEGIQEDQPFYVNANNEVGLLPHLNHKQEIEDSDNSDAESLTPSIKEDQNLNKGVRKRKNMNPTRLAVTDEEIYVSSDDASTDNFSHDDNIMDTNVEGSDNKSDENLQLKSNDLKSEKKSTQDEPLALLPAYKIKQEKFDHIPEDLVLGGNSFRQIKENAMRHMESFSHARLGDMMSTSLLSNSRVMVENQLPIQNGPTSYSSLSQSSDVYENSNHNNKNRDTPPPNLPLDSSSNGCLMNNSEHDHESNMSHSSTESHSPSSIFRDVNSVSCFDIPVDKENPRKCTACGKFFQNHFGVKTHYQNVHLKLMHKCTVEGCNAAFPSKRSRDRHSANLNLHRKLLSTTSDKFDLDRNSIGQSLRDEFLARIYESHNMAVSEYHNQQMQTAHDLSNNERHRSESPINNHEQMNSVQSLSFQNIGSSEFGVNADSETAPPSPSNHSYSSYTRDCNYDSANEESQSSDQEGSVHCHICKLKFRDNLALKEHFEKMHPKETFSCTIGGCDKIFSTRKSRNRHSQNDNLHKHLVNNGS</sequence>
<keyword evidence="1" id="KW-0479">Metal-binding</keyword>
<dbReference type="InterPro" id="IPR013087">
    <property type="entry name" value="Znf_C2H2_type"/>
</dbReference>
<keyword evidence="1" id="KW-0862">Zinc</keyword>
<evidence type="ECO:0000256" key="2">
    <source>
        <dbReference type="SAM" id="MobiDB-lite"/>
    </source>
</evidence>
<name>A0A330J070_9BILA</name>
<protein>
    <submittedName>
        <fullName evidence="4">Disconnected</fullName>
    </submittedName>
</protein>
<feature type="region of interest" description="Disordered" evidence="2">
    <location>
        <begin position="907"/>
        <end position="929"/>
    </location>
</feature>
<dbReference type="PROSITE" id="PS00028">
    <property type="entry name" value="ZINC_FINGER_C2H2_1"/>
    <property type="match status" value="3"/>
</dbReference>
<dbReference type="PANTHER" id="PTHR15021:SF0">
    <property type="entry name" value="DISCO-RELATED, ISOFORM A-RELATED"/>
    <property type="match status" value="1"/>
</dbReference>
<evidence type="ECO:0000256" key="1">
    <source>
        <dbReference type="PROSITE-ProRule" id="PRU00042"/>
    </source>
</evidence>
<evidence type="ECO:0000259" key="3">
    <source>
        <dbReference type="PROSITE" id="PS50157"/>
    </source>
</evidence>
<proteinExistence type="evidence at transcript level"/>
<feature type="compositionally biased region" description="Low complexity" evidence="2">
    <location>
        <begin position="285"/>
        <end position="296"/>
    </location>
</feature>
<feature type="region of interest" description="Disordered" evidence="2">
    <location>
        <begin position="504"/>
        <end position="524"/>
    </location>
</feature>
<dbReference type="GO" id="GO:0006355">
    <property type="term" value="P:regulation of DNA-templated transcription"/>
    <property type="evidence" value="ECO:0007669"/>
    <property type="project" value="TreeGrafter"/>
</dbReference>
<dbReference type="PANTHER" id="PTHR15021">
    <property type="entry name" value="DISCONNECTED-RELATED"/>
    <property type="match status" value="1"/>
</dbReference>
<dbReference type="AlphaFoldDB" id="A0A330J070"/>
<reference evidence="4" key="1">
    <citation type="submission" date="2017-01" db="EMBL/GenBank/DDBJ databases">
        <title>Gene expression reveals evidence for EGFR-dependent proximal-distal limb patterning in a myriapod.</title>
        <authorList>
            <person name="Janssen R."/>
        </authorList>
    </citation>
    <scope>NUCLEOTIDE SEQUENCE</scope>
    <source>
        <tissue evidence="4">Embryonic tissue of different developmental stages</tissue>
    </source>
</reference>
<dbReference type="PROSITE" id="PS50157">
    <property type="entry name" value="ZINC_FINGER_C2H2_2"/>
    <property type="match status" value="2"/>
</dbReference>
<feature type="compositionally biased region" description="Basic and acidic residues" evidence="2">
    <location>
        <begin position="334"/>
        <end position="347"/>
    </location>
</feature>
<dbReference type="Gene3D" id="3.30.160.60">
    <property type="entry name" value="Classic Zinc Finger"/>
    <property type="match status" value="2"/>
</dbReference>
<dbReference type="GO" id="GO:0005634">
    <property type="term" value="C:nucleus"/>
    <property type="evidence" value="ECO:0007669"/>
    <property type="project" value="TreeGrafter"/>
</dbReference>
<gene>
    <name evidence="4" type="primary">disco</name>
</gene>
<feature type="domain" description="C2H2-type" evidence="3">
    <location>
        <begin position="400"/>
        <end position="428"/>
    </location>
</feature>
<feature type="domain" description="C2H2-type" evidence="3">
    <location>
        <begin position="806"/>
        <end position="829"/>
    </location>
</feature>
<feature type="region of interest" description="Disordered" evidence="2">
    <location>
        <begin position="320"/>
        <end position="355"/>
    </location>
</feature>
<dbReference type="SMART" id="SM00355">
    <property type="entry name" value="ZnF_C2H2"/>
    <property type="match status" value="6"/>
</dbReference>
<accession>A0A330J070</accession>
<dbReference type="EMBL" id="LT716792">
    <property type="protein sequence ID" value="SIW59169.1"/>
    <property type="molecule type" value="mRNA"/>
</dbReference>
<feature type="region of interest" description="Disordered" evidence="2">
    <location>
        <begin position="947"/>
        <end position="967"/>
    </location>
</feature>